<dbReference type="EMBL" id="JH159153">
    <property type="protein sequence ID" value="EGZ20489.1"/>
    <property type="molecule type" value="Genomic_DNA"/>
</dbReference>
<dbReference type="Proteomes" id="UP000002640">
    <property type="component" value="Unassembled WGS sequence"/>
</dbReference>
<dbReference type="EMBL" id="JH159153">
    <property type="protein sequence ID" value="EGZ20483.1"/>
    <property type="molecule type" value="Genomic_DNA"/>
</dbReference>
<organism evidence="4">
    <name type="scientific">Phytophthora sojae (strain P6497)</name>
    <name type="common">Soybean stem and root rot agent</name>
    <name type="synonym">Phytophthora megasperma f. sp. glycines</name>
    <dbReference type="NCBI Taxonomy" id="1094619"/>
    <lineage>
        <taxon>Eukaryota</taxon>
        <taxon>Sar</taxon>
        <taxon>Stramenopiles</taxon>
        <taxon>Oomycota</taxon>
        <taxon>Peronosporomycetes</taxon>
        <taxon>Peronosporales</taxon>
        <taxon>Peronosporaceae</taxon>
        <taxon>Phytophthora</taxon>
    </lineage>
</organism>
<dbReference type="RefSeq" id="XP_009523200.1">
    <property type="nucleotide sequence ID" value="XM_009524905.1"/>
</dbReference>
<evidence type="ECO:0000313" key="3">
    <source>
        <dbReference type="EMBL" id="EGZ20489.1"/>
    </source>
</evidence>
<proteinExistence type="predicted"/>
<accession>G4Z922</accession>
<name>G4Z922_PHYSP</name>
<feature type="compositionally biased region" description="Polar residues" evidence="1">
    <location>
        <begin position="90"/>
        <end position="100"/>
    </location>
</feature>
<evidence type="ECO:0000313" key="4">
    <source>
        <dbReference type="Proteomes" id="UP000002640"/>
    </source>
</evidence>
<dbReference type="KEGG" id="psoj:PHYSODRAFT_285436"/>
<reference evidence="3 4" key="1">
    <citation type="journal article" date="2006" name="Science">
        <title>Phytophthora genome sequences uncover evolutionary origins and mechanisms of pathogenesis.</title>
        <authorList>
            <person name="Tyler B.M."/>
            <person name="Tripathy S."/>
            <person name="Zhang X."/>
            <person name="Dehal P."/>
            <person name="Jiang R.H."/>
            <person name="Aerts A."/>
            <person name="Arredondo F.D."/>
            <person name="Baxter L."/>
            <person name="Bensasson D."/>
            <person name="Beynon J.L."/>
            <person name="Chapman J."/>
            <person name="Damasceno C.M."/>
            <person name="Dorrance A.E."/>
            <person name="Dou D."/>
            <person name="Dickerman A.W."/>
            <person name="Dubchak I.L."/>
            <person name="Garbelotto M."/>
            <person name="Gijzen M."/>
            <person name="Gordon S.G."/>
            <person name="Govers F."/>
            <person name="Grunwald N.J."/>
            <person name="Huang W."/>
            <person name="Ivors K.L."/>
            <person name="Jones R.W."/>
            <person name="Kamoun S."/>
            <person name="Krampis K."/>
            <person name="Lamour K.H."/>
            <person name="Lee M.K."/>
            <person name="McDonald W.H."/>
            <person name="Medina M."/>
            <person name="Meijer H.J."/>
            <person name="Nordberg E.K."/>
            <person name="Maclean D.J."/>
            <person name="Ospina-Giraldo M.D."/>
            <person name="Morris P.F."/>
            <person name="Phuntumart V."/>
            <person name="Putnam N.H."/>
            <person name="Rash S."/>
            <person name="Rose J.K."/>
            <person name="Sakihama Y."/>
            <person name="Salamov A.A."/>
            <person name="Savidor A."/>
            <person name="Scheuring C.F."/>
            <person name="Smith B.M."/>
            <person name="Sobral B.W."/>
            <person name="Terry A."/>
            <person name="Torto-Alalibo T.A."/>
            <person name="Win J."/>
            <person name="Xu Z."/>
            <person name="Zhang H."/>
            <person name="Grigoriev I.V."/>
            <person name="Rokhsar D.S."/>
            <person name="Boore J.L."/>
        </authorList>
    </citation>
    <scope>NUCLEOTIDE SEQUENCE [LARGE SCALE GENOMIC DNA]</scope>
    <source>
        <strain evidence="3 4">P6497</strain>
    </source>
</reference>
<evidence type="ECO:0000256" key="1">
    <source>
        <dbReference type="SAM" id="MobiDB-lite"/>
    </source>
</evidence>
<keyword evidence="4" id="KW-1185">Reference proteome</keyword>
<dbReference type="GeneID" id="20640048"/>
<dbReference type="RefSeq" id="XP_009523206.1">
    <property type="nucleotide sequence ID" value="XM_009524911.1"/>
</dbReference>
<protein>
    <submittedName>
        <fullName evidence="3">Uncharacterized protein</fullName>
    </submittedName>
</protein>
<sequence length="162" mass="19097">MLSWLGARPFVPFAELAGRLVLEDDNARERQGRNRNPPRAPHEMGVAQFYPLPFEGYRERDILDVERREAHGSRRERKRGRQEDQRHYQSRTPFQRSQSIHPEGRRRSPSRGRSVLSQGAADRRYRAVRSRSSARREQPAFGFPPQKQQRGLSFERYLSSRL</sequence>
<reference evidence="3" key="2">
    <citation type="submission" date="2011-09" db="EMBL/GenBank/DDBJ databases">
        <authorList>
            <consortium name="US DOE Joint Genome Institute (JGI-PGF)"/>
            <person name="Aerts A."/>
            <person name="Grimwood J."/>
            <person name="Schmutz J."/>
            <person name="Lucas S."/>
            <person name="Hammon N."/>
            <person name="Glavina del Rio T."/>
            <person name="Dalin E."/>
            <person name="Tice H."/>
            <person name="Pitluck S."/>
            <person name="Dehal P."/>
            <person name="Chapman J."/>
            <person name="Putman N.H."/>
            <person name="Salamov A.A."/>
            <person name="Terry A."/>
            <person name="Rokhsar D.S."/>
            <person name="Boore J.L."/>
            <person name="Tripathy S."/>
            <person name="Tyler B.M."/>
            <person name="Grigoriev I.V."/>
        </authorList>
    </citation>
    <scope>NUCLEOTIDE SEQUENCE</scope>
    <source>
        <strain evidence="3">P6497</strain>
    </source>
</reference>
<dbReference type="KEGG" id="psoj:PHYSODRAFT_285435"/>
<feature type="region of interest" description="Disordered" evidence="1">
    <location>
        <begin position="65"/>
        <end position="162"/>
    </location>
</feature>
<feature type="region of interest" description="Disordered" evidence="1">
    <location>
        <begin position="27"/>
        <end position="46"/>
    </location>
</feature>
<evidence type="ECO:0000313" key="2">
    <source>
        <dbReference type="EMBL" id="EGZ20483.1"/>
    </source>
</evidence>
<dbReference type="AlphaFoldDB" id="G4Z922"/>
<dbReference type="GeneID" id="20640047"/>
<dbReference type="InParanoid" id="G4Z922"/>
<gene>
    <name evidence="2" type="ORF">PHYSODRAFT_285435</name>
    <name evidence="3" type="ORF">PHYSODRAFT_285436</name>
</gene>